<keyword evidence="1" id="KW-1133">Transmembrane helix</keyword>
<organism evidence="3 4">
    <name type="scientific">Uliginosibacterium sediminicola</name>
    <dbReference type="NCBI Taxonomy" id="2024550"/>
    <lineage>
        <taxon>Bacteria</taxon>
        <taxon>Pseudomonadati</taxon>
        <taxon>Pseudomonadota</taxon>
        <taxon>Betaproteobacteria</taxon>
        <taxon>Rhodocyclales</taxon>
        <taxon>Zoogloeaceae</taxon>
        <taxon>Uliginosibacterium</taxon>
    </lineage>
</organism>
<dbReference type="InterPro" id="IPR050879">
    <property type="entry name" value="Acyltransferase_3"/>
</dbReference>
<keyword evidence="1" id="KW-0472">Membrane</keyword>
<evidence type="ECO:0000313" key="3">
    <source>
        <dbReference type="EMBL" id="MEN3069207.1"/>
    </source>
</evidence>
<feature type="transmembrane region" description="Helical" evidence="1">
    <location>
        <begin position="52"/>
        <end position="73"/>
    </location>
</feature>
<proteinExistence type="predicted"/>
<dbReference type="Pfam" id="PF01757">
    <property type="entry name" value="Acyl_transf_3"/>
    <property type="match status" value="1"/>
</dbReference>
<feature type="transmembrane region" description="Helical" evidence="1">
    <location>
        <begin position="150"/>
        <end position="171"/>
    </location>
</feature>
<evidence type="ECO:0000313" key="4">
    <source>
        <dbReference type="Proteomes" id="UP001410394"/>
    </source>
</evidence>
<protein>
    <submittedName>
        <fullName evidence="3">Acyltransferase</fullName>
        <ecNumber evidence="3">2.3.-.-</ecNumber>
    </submittedName>
</protein>
<dbReference type="RefSeq" id="WP_345919980.1">
    <property type="nucleotide sequence ID" value="NZ_JBDIVE010000006.1"/>
</dbReference>
<keyword evidence="3" id="KW-0012">Acyltransferase</keyword>
<feature type="domain" description="Acyltransferase 3" evidence="2">
    <location>
        <begin position="10"/>
        <end position="331"/>
    </location>
</feature>
<comment type="caution">
    <text evidence="3">The sequence shown here is derived from an EMBL/GenBank/DDBJ whole genome shotgun (WGS) entry which is preliminary data.</text>
</comment>
<dbReference type="Proteomes" id="UP001410394">
    <property type="component" value="Unassembled WGS sequence"/>
</dbReference>
<feature type="transmembrane region" description="Helical" evidence="1">
    <location>
        <begin position="183"/>
        <end position="201"/>
    </location>
</feature>
<sequence length="364" mass="40270">MRSSKPQPVPGLDAVKAIASQLIVLHHLALYGPMSDVAWKLAPDLLAWFSNHARLAVQLFIVIAGFLTAHTLAPNGRLQSPAPHALLARRYLRLILPFIAALLLTIAASWWARGQLDHDLVPEAPGVGQFLAHVFLLQDVLKLKSLSAGAWYMAIDLQLFALFLGMMWLGSRCERWTKTAASIGPWFVLALGVSGLFYFNLDASWDHWGVYFFGAYALGASARWAMNSIAALDRFCLLLSLVAMALLFDYRSRVLLASLIALGLLISLRRPQLLAWLERPSIQYLGKISYSIFLIHFAVLLIVNPLFISLFPTSPLMNAIGMLVAWAGSVAAGAAFYRWIEVPALAWSRRVAPRPAALRPYQTI</sequence>
<feature type="transmembrane region" description="Helical" evidence="1">
    <location>
        <begin position="292"/>
        <end position="311"/>
    </location>
</feature>
<name>A0ABU9YZV6_9RHOO</name>
<keyword evidence="4" id="KW-1185">Reference proteome</keyword>
<dbReference type="PANTHER" id="PTHR23028">
    <property type="entry name" value="ACETYLTRANSFERASE"/>
    <property type="match status" value="1"/>
</dbReference>
<evidence type="ECO:0000256" key="1">
    <source>
        <dbReference type="SAM" id="Phobius"/>
    </source>
</evidence>
<dbReference type="EMBL" id="JBDIVE010000006">
    <property type="protein sequence ID" value="MEN3069207.1"/>
    <property type="molecule type" value="Genomic_DNA"/>
</dbReference>
<accession>A0ABU9YZV6</accession>
<gene>
    <name evidence="3" type="ORF">ABDB84_12020</name>
</gene>
<feature type="transmembrane region" description="Helical" evidence="1">
    <location>
        <begin position="254"/>
        <end position="271"/>
    </location>
</feature>
<evidence type="ECO:0000259" key="2">
    <source>
        <dbReference type="Pfam" id="PF01757"/>
    </source>
</evidence>
<keyword evidence="1" id="KW-0812">Transmembrane</keyword>
<dbReference type="PANTHER" id="PTHR23028:SF131">
    <property type="entry name" value="BLR2367 PROTEIN"/>
    <property type="match status" value="1"/>
</dbReference>
<dbReference type="EC" id="2.3.-.-" evidence="3"/>
<feature type="transmembrane region" description="Helical" evidence="1">
    <location>
        <begin position="317"/>
        <end position="340"/>
    </location>
</feature>
<feature type="transmembrane region" description="Helical" evidence="1">
    <location>
        <begin position="94"/>
        <end position="112"/>
    </location>
</feature>
<dbReference type="GO" id="GO:0016746">
    <property type="term" value="F:acyltransferase activity"/>
    <property type="evidence" value="ECO:0007669"/>
    <property type="project" value="UniProtKB-KW"/>
</dbReference>
<feature type="transmembrane region" description="Helical" evidence="1">
    <location>
        <begin position="231"/>
        <end position="248"/>
    </location>
</feature>
<dbReference type="InterPro" id="IPR002656">
    <property type="entry name" value="Acyl_transf_3_dom"/>
</dbReference>
<keyword evidence="3" id="KW-0808">Transferase</keyword>
<reference evidence="3 4" key="1">
    <citation type="journal article" date="2018" name="Int. J. Syst. Evol. Microbiol.">
        <title>Uliginosibacterium sediminicola sp. nov., isolated from freshwater sediment.</title>
        <authorList>
            <person name="Hwang W.M."/>
            <person name="Kim S.M."/>
            <person name="Kang K."/>
            <person name="Ahn T.Y."/>
        </authorList>
    </citation>
    <scope>NUCLEOTIDE SEQUENCE [LARGE SCALE GENOMIC DNA]</scope>
    <source>
        <strain evidence="3 4">M1-21</strain>
    </source>
</reference>